<name>A0A366IAE1_9FIRM</name>
<dbReference type="InterPro" id="IPR002035">
    <property type="entry name" value="VWF_A"/>
</dbReference>
<organism evidence="3 4">
    <name type="scientific">Alkalibaculum bacchi</name>
    <dbReference type="NCBI Taxonomy" id="645887"/>
    <lineage>
        <taxon>Bacteria</taxon>
        <taxon>Bacillati</taxon>
        <taxon>Bacillota</taxon>
        <taxon>Clostridia</taxon>
        <taxon>Eubacteriales</taxon>
        <taxon>Eubacteriaceae</taxon>
        <taxon>Alkalibaculum</taxon>
    </lineage>
</organism>
<keyword evidence="4" id="KW-1185">Reference proteome</keyword>
<evidence type="ECO:0000259" key="2">
    <source>
        <dbReference type="PROSITE" id="PS50234"/>
    </source>
</evidence>
<reference evidence="3 4" key="1">
    <citation type="submission" date="2018-06" db="EMBL/GenBank/DDBJ databases">
        <title>Genomic Encyclopedia of Type Strains, Phase IV (KMG-IV): sequencing the most valuable type-strain genomes for metagenomic binning, comparative biology and taxonomic classification.</title>
        <authorList>
            <person name="Goeker M."/>
        </authorList>
    </citation>
    <scope>NUCLEOTIDE SEQUENCE [LARGE SCALE GENOMIC DNA]</scope>
    <source>
        <strain evidence="3 4">DSM 22112</strain>
    </source>
</reference>
<dbReference type="InterPro" id="IPR036465">
    <property type="entry name" value="vWFA_dom_sf"/>
</dbReference>
<dbReference type="Pfam" id="PF00092">
    <property type="entry name" value="VWA"/>
    <property type="match status" value="1"/>
</dbReference>
<evidence type="ECO:0000313" key="3">
    <source>
        <dbReference type="EMBL" id="RBP65994.1"/>
    </source>
</evidence>
<dbReference type="PROSITE" id="PS50234">
    <property type="entry name" value="VWFA"/>
    <property type="match status" value="1"/>
</dbReference>
<evidence type="ECO:0000256" key="1">
    <source>
        <dbReference type="SAM" id="Phobius"/>
    </source>
</evidence>
<gene>
    <name evidence="3" type="ORF">DES36_106105</name>
</gene>
<feature type="domain" description="VWFA" evidence="2">
    <location>
        <begin position="40"/>
        <end position="237"/>
    </location>
</feature>
<comment type="caution">
    <text evidence="3">The sequence shown here is derived from an EMBL/GenBank/DDBJ whole genome shotgun (WGS) entry which is preliminary data.</text>
</comment>
<dbReference type="PANTHER" id="PTHR10579">
    <property type="entry name" value="CALCIUM-ACTIVATED CHLORIDE CHANNEL REGULATOR"/>
    <property type="match status" value="1"/>
</dbReference>
<proteinExistence type="predicted"/>
<dbReference type="AlphaFoldDB" id="A0A366IAE1"/>
<dbReference type="RefSeq" id="WP_113920322.1">
    <property type="nucleotide sequence ID" value="NZ_QNRX01000006.1"/>
</dbReference>
<dbReference type="PANTHER" id="PTHR10579:SF43">
    <property type="entry name" value="ZINC FINGER (C3HC4-TYPE RING FINGER) FAMILY PROTEIN"/>
    <property type="match status" value="1"/>
</dbReference>
<dbReference type="SMART" id="SM00327">
    <property type="entry name" value="VWA"/>
    <property type="match status" value="1"/>
</dbReference>
<accession>A0A366IAE1</accession>
<dbReference type="OrthoDB" id="1673233at2"/>
<dbReference type="InterPro" id="IPR051266">
    <property type="entry name" value="CLCR"/>
</dbReference>
<dbReference type="SUPFAM" id="SSF53300">
    <property type="entry name" value="vWA-like"/>
    <property type="match status" value="1"/>
</dbReference>
<dbReference type="Gene3D" id="3.40.50.410">
    <property type="entry name" value="von Willebrand factor, type A domain"/>
    <property type="match status" value="1"/>
</dbReference>
<sequence length="440" mass="50058">MYKLKKVKYYVIFLVIIAVVFSMSSVIAETQVQGNPPTIAVTLVIDNSGSMAETDPQKLRETAAHIFIDQLSPEDYLGIITFNSKEEVILPIQQVKDLENKNEFKKILSSKLEKVRGDTDYLAALDTAGKQLDSIENGNIKKVILFLTDGDPDPDGKGASREYMDSLKESVNSLAMRKYYVYSVGFSNNLNSDVLSEISENTQGKMKISENPEKIALNFGEILAELKNPQGSLKEQIDKSKVAASDLNKNTKESIKSERYAEGTFRSAYIFLGLIGLFVMAALFMILLGWAFYKIYVYKYTIVTGKLLYRRQCGGLSSQNTLNFEHFKKEKIIITFDENKSEAQYRLPNTEYKYDIEIYVDREKSKWKFVDGWKAVLRRGKPSEIILKATKPGIFIYEDKVYSKKKLYSYDKFTSGGYEFEYQAEGKDKKKGKNVLEGIS</sequence>
<dbReference type="CDD" id="cd00198">
    <property type="entry name" value="vWFA"/>
    <property type="match status" value="1"/>
</dbReference>
<dbReference type="EMBL" id="QNRX01000006">
    <property type="protein sequence ID" value="RBP65994.1"/>
    <property type="molecule type" value="Genomic_DNA"/>
</dbReference>
<feature type="transmembrane region" description="Helical" evidence="1">
    <location>
        <begin position="268"/>
        <end position="293"/>
    </location>
</feature>
<keyword evidence="1" id="KW-1133">Transmembrane helix</keyword>
<dbReference type="Proteomes" id="UP000253490">
    <property type="component" value="Unassembled WGS sequence"/>
</dbReference>
<keyword evidence="1" id="KW-0472">Membrane</keyword>
<evidence type="ECO:0000313" key="4">
    <source>
        <dbReference type="Proteomes" id="UP000253490"/>
    </source>
</evidence>
<keyword evidence="1" id="KW-0812">Transmembrane</keyword>
<protein>
    <submittedName>
        <fullName evidence="3">von Willebrand factor type A domain-containing protein</fullName>
    </submittedName>
</protein>